<dbReference type="SUPFAM" id="SSF52172">
    <property type="entry name" value="CheY-like"/>
    <property type="match status" value="1"/>
</dbReference>
<dbReference type="GO" id="GO:0003677">
    <property type="term" value="F:DNA binding"/>
    <property type="evidence" value="ECO:0007669"/>
    <property type="project" value="UniProtKB-KW"/>
</dbReference>
<keyword evidence="1 4" id="KW-0238">DNA-binding</keyword>
<dbReference type="GO" id="GO:0006355">
    <property type="term" value="P:regulation of DNA-templated transcription"/>
    <property type="evidence" value="ECO:0007669"/>
    <property type="project" value="InterPro"/>
</dbReference>
<keyword evidence="2" id="KW-0597">Phosphoprotein</keyword>
<evidence type="ECO:0000259" key="3">
    <source>
        <dbReference type="PROSITE" id="PS50110"/>
    </source>
</evidence>
<dbReference type="Pfam" id="PF00072">
    <property type="entry name" value="Response_reg"/>
    <property type="match status" value="1"/>
</dbReference>
<dbReference type="EMBL" id="FNPK01000007">
    <property type="protein sequence ID" value="SDY31756.1"/>
    <property type="molecule type" value="Genomic_DNA"/>
</dbReference>
<dbReference type="GO" id="GO:0000160">
    <property type="term" value="P:phosphorelay signal transduction system"/>
    <property type="evidence" value="ECO:0007669"/>
    <property type="project" value="InterPro"/>
</dbReference>
<dbReference type="InterPro" id="IPR001789">
    <property type="entry name" value="Sig_transdc_resp-reg_receiver"/>
</dbReference>
<protein>
    <submittedName>
        <fullName evidence="4">DNA-binding response regulator, NarL/FixJ family, contains REC and HTH domains</fullName>
    </submittedName>
</protein>
<gene>
    <name evidence="4" type="ORF">SAMN05421643_107121</name>
</gene>
<dbReference type="PANTHER" id="PTHR43214">
    <property type="entry name" value="TWO-COMPONENT RESPONSE REGULATOR"/>
    <property type="match status" value="1"/>
</dbReference>
<dbReference type="InterPro" id="IPR011006">
    <property type="entry name" value="CheY-like_superfamily"/>
</dbReference>
<feature type="modified residue" description="4-aspartylphosphate" evidence="2">
    <location>
        <position position="61"/>
    </location>
</feature>
<dbReference type="InterPro" id="IPR016032">
    <property type="entry name" value="Sig_transdc_resp-reg_C-effctor"/>
</dbReference>
<evidence type="ECO:0000256" key="2">
    <source>
        <dbReference type="PROSITE-ProRule" id="PRU00169"/>
    </source>
</evidence>
<dbReference type="SUPFAM" id="SSF46894">
    <property type="entry name" value="C-terminal effector domain of the bipartite response regulators"/>
    <property type="match status" value="1"/>
</dbReference>
<dbReference type="RefSeq" id="WP_092689391.1">
    <property type="nucleotide sequence ID" value="NZ_FNPK01000007.1"/>
</dbReference>
<reference evidence="5" key="1">
    <citation type="submission" date="2016-10" db="EMBL/GenBank/DDBJ databases">
        <authorList>
            <person name="Varghese N."/>
            <person name="Submissions S."/>
        </authorList>
    </citation>
    <scope>NUCLEOTIDE SEQUENCE [LARGE SCALE GENOMIC DNA]</scope>
    <source>
        <strain evidence="5">ANC 5109</strain>
    </source>
</reference>
<dbReference type="PANTHER" id="PTHR43214:SF43">
    <property type="entry name" value="TWO-COMPONENT RESPONSE REGULATOR"/>
    <property type="match status" value="1"/>
</dbReference>
<feature type="domain" description="Response regulatory" evidence="3">
    <location>
        <begin position="9"/>
        <end position="126"/>
    </location>
</feature>
<sequence length="207" mass="23493">MGELTLPVPILMIKDQPVFNHLSESILIRLGYPAELMIHTDNLIEAEQLLQQHLPNLILIDLYLNQSEKISFIRRIKKIHPDTYIIVVLAQHETCLLFAAIQAGVQGYIFHEHTEAEIFSHIKTILRGGAPIHYALAQYILSHQPNINKTQATTKTPLPIHLTAIENDILNLISEGLSPQHIAQQITVPLYKIEGHIKNIYQKITCL</sequence>
<dbReference type="PROSITE" id="PS50110">
    <property type="entry name" value="RESPONSE_REGULATORY"/>
    <property type="match status" value="1"/>
</dbReference>
<evidence type="ECO:0000313" key="4">
    <source>
        <dbReference type="EMBL" id="SDY31756.1"/>
    </source>
</evidence>
<dbReference type="Gene3D" id="3.40.50.2300">
    <property type="match status" value="1"/>
</dbReference>
<dbReference type="InterPro" id="IPR039420">
    <property type="entry name" value="WalR-like"/>
</dbReference>
<evidence type="ECO:0000256" key="1">
    <source>
        <dbReference type="ARBA" id="ARBA00023125"/>
    </source>
</evidence>
<keyword evidence="5" id="KW-1185">Reference proteome</keyword>
<evidence type="ECO:0000313" key="5">
    <source>
        <dbReference type="Proteomes" id="UP000199035"/>
    </source>
</evidence>
<accession>A0A1H3IVJ5</accession>
<proteinExistence type="predicted"/>
<dbReference type="AlphaFoldDB" id="A0A1H3IVJ5"/>
<dbReference type="Proteomes" id="UP000199035">
    <property type="component" value="Unassembled WGS sequence"/>
</dbReference>
<organism evidence="4 5">
    <name type="scientific">Acinetobacter kyonggiensis</name>
    <dbReference type="NCBI Taxonomy" id="595670"/>
    <lineage>
        <taxon>Bacteria</taxon>
        <taxon>Pseudomonadati</taxon>
        <taxon>Pseudomonadota</taxon>
        <taxon>Gammaproteobacteria</taxon>
        <taxon>Moraxellales</taxon>
        <taxon>Moraxellaceae</taxon>
        <taxon>Acinetobacter</taxon>
    </lineage>
</organism>
<dbReference type="STRING" id="595670.SAMN05421643_107121"/>
<name>A0A1H3IVJ5_9GAMM</name>